<feature type="region of interest" description="Disordered" evidence="1">
    <location>
        <begin position="161"/>
        <end position="183"/>
    </location>
</feature>
<dbReference type="Proteomes" id="UP000546642">
    <property type="component" value="Unassembled WGS sequence"/>
</dbReference>
<dbReference type="Pfam" id="PF13826">
    <property type="entry name" value="Monooxy_af470-like"/>
    <property type="match status" value="1"/>
</dbReference>
<evidence type="ECO:0008006" key="4">
    <source>
        <dbReference type="Google" id="ProtNLM"/>
    </source>
</evidence>
<dbReference type="RefSeq" id="WP_184073108.1">
    <property type="nucleotide sequence ID" value="NZ_JACHDS010000001.1"/>
</dbReference>
<feature type="region of interest" description="Disordered" evidence="1">
    <location>
        <begin position="1"/>
        <end position="20"/>
    </location>
</feature>
<evidence type="ECO:0000256" key="1">
    <source>
        <dbReference type="SAM" id="MobiDB-lite"/>
    </source>
</evidence>
<comment type="caution">
    <text evidence="2">The sequence shown here is derived from an EMBL/GenBank/DDBJ whole genome shotgun (WGS) entry which is preliminary data.</text>
</comment>
<protein>
    <recommendedName>
        <fullName evidence="4">DUF4188 domain-containing protein</fullName>
    </recommendedName>
</protein>
<proteinExistence type="predicted"/>
<accession>A0A7W9YEI7</accession>
<evidence type="ECO:0000313" key="3">
    <source>
        <dbReference type="Proteomes" id="UP000546642"/>
    </source>
</evidence>
<dbReference type="AlphaFoldDB" id="A0A7W9YEI7"/>
<keyword evidence="3" id="KW-1185">Reference proteome</keyword>
<organism evidence="2 3">
    <name type="scientific">Nocardiopsis mwathae</name>
    <dbReference type="NCBI Taxonomy" id="1472723"/>
    <lineage>
        <taxon>Bacteria</taxon>
        <taxon>Bacillati</taxon>
        <taxon>Actinomycetota</taxon>
        <taxon>Actinomycetes</taxon>
        <taxon>Streptosporangiales</taxon>
        <taxon>Nocardiopsidaceae</taxon>
        <taxon>Nocardiopsis</taxon>
    </lineage>
</organism>
<sequence length="183" mass="20599">MNDTHDTAAPQPTNGRTTNRPRESFTVFLLGLHVNAWYKPHRWLRTVRDFRRMQVELEADPALGLLHSRTLLSPRGTTVVQYWESTEALMRYARASTHSGIWRDFHRDRDGSVGIWHETYEIGTPQAEASGRGYEALYVDVPTQGLGAALGTEPVTRATHAARTRLARPSREHSRRARGGAAA</sequence>
<dbReference type="EMBL" id="JACHDS010000001">
    <property type="protein sequence ID" value="MBB6170445.1"/>
    <property type="molecule type" value="Genomic_DNA"/>
</dbReference>
<name>A0A7W9YEI7_9ACTN</name>
<reference evidence="2 3" key="1">
    <citation type="submission" date="2020-08" db="EMBL/GenBank/DDBJ databases">
        <title>Sequencing the genomes of 1000 actinobacteria strains.</title>
        <authorList>
            <person name="Klenk H.-P."/>
        </authorList>
    </citation>
    <scope>NUCLEOTIDE SEQUENCE [LARGE SCALE GENOMIC DNA]</scope>
    <source>
        <strain evidence="2 3">DSM 46659</strain>
    </source>
</reference>
<dbReference type="InterPro" id="IPR025444">
    <property type="entry name" value="Monooxy_af470"/>
</dbReference>
<gene>
    <name evidence="2" type="ORF">HNR23_000505</name>
</gene>
<evidence type="ECO:0000313" key="2">
    <source>
        <dbReference type="EMBL" id="MBB6170445.1"/>
    </source>
</evidence>